<protein>
    <submittedName>
        <fullName evidence="5">NUDIX hydrolase</fullName>
    </submittedName>
</protein>
<comment type="cofactor">
    <cofactor evidence="1">
        <name>Mg(2+)</name>
        <dbReference type="ChEBI" id="CHEBI:18420"/>
    </cofactor>
</comment>
<proteinExistence type="inferred from homology"/>
<dbReference type="GO" id="GO:0016787">
    <property type="term" value="F:hydrolase activity"/>
    <property type="evidence" value="ECO:0007669"/>
    <property type="project" value="UniProtKB-KW"/>
</dbReference>
<evidence type="ECO:0000256" key="2">
    <source>
        <dbReference type="ARBA" id="ARBA00022801"/>
    </source>
</evidence>
<sequence length="149" mass="16910">MAYMEEIRELVGTRPLIMVGSAVLVTNEQHEILLQLRSDTGDWGVPGGAMEPGETIEETAARELLEETGLSSRNLRFLGVLSGKEFYYRYPHGDEVYNVIHVFQTDRVQGELQTDDEGIALKYFPIDRLPKLNMTAENILRSFFVTLTE</sequence>
<reference evidence="5" key="1">
    <citation type="submission" date="2022-07" db="EMBL/GenBank/DDBJ databases">
        <authorList>
            <person name="Li W.-J."/>
            <person name="Deng Q.-Q."/>
        </authorList>
    </citation>
    <scope>NUCLEOTIDE SEQUENCE</scope>
    <source>
        <strain evidence="5">SYSU M60031</strain>
    </source>
</reference>
<dbReference type="PROSITE" id="PS51462">
    <property type="entry name" value="NUDIX"/>
    <property type="match status" value="1"/>
</dbReference>
<dbReference type="Pfam" id="PF00293">
    <property type="entry name" value="NUDIX"/>
    <property type="match status" value="1"/>
</dbReference>
<accession>A0AA41XEW6</accession>
<dbReference type="Proteomes" id="UP001156102">
    <property type="component" value="Unassembled WGS sequence"/>
</dbReference>
<evidence type="ECO:0000256" key="3">
    <source>
        <dbReference type="RuleBase" id="RU003476"/>
    </source>
</evidence>
<keyword evidence="6" id="KW-1185">Reference proteome</keyword>
<dbReference type="PRINTS" id="PR00502">
    <property type="entry name" value="NUDIXFAMILY"/>
</dbReference>
<dbReference type="InterPro" id="IPR020476">
    <property type="entry name" value="Nudix_hydrolase"/>
</dbReference>
<dbReference type="PANTHER" id="PTHR43046">
    <property type="entry name" value="GDP-MANNOSE MANNOSYL HYDROLASE"/>
    <property type="match status" value="1"/>
</dbReference>
<dbReference type="PROSITE" id="PS00893">
    <property type="entry name" value="NUDIX_BOX"/>
    <property type="match status" value="1"/>
</dbReference>
<evidence type="ECO:0000256" key="1">
    <source>
        <dbReference type="ARBA" id="ARBA00001946"/>
    </source>
</evidence>
<gene>
    <name evidence="5" type="ORF">NK662_20135</name>
</gene>
<name>A0AA41XEW6_9BACI</name>
<dbReference type="SUPFAM" id="SSF55811">
    <property type="entry name" value="Nudix"/>
    <property type="match status" value="1"/>
</dbReference>
<dbReference type="InterPro" id="IPR000086">
    <property type="entry name" value="NUDIX_hydrolase_dom"/>
</dbReference>
<evidence type="ECO:0000313" key="5">
    <source>
        <dbReference type="EMBL" id="MCP8970831.1"/>
    </source>
</evidence>
<dbReference type="RefSeq" id="WP_254760758.1">
    <property type="nucleotide sequence ID" value="NZ_JANCLT010000015.1"/>
</dbReference>
<dbReference type="InterPro" id="IPR020084">
    <property type="entry name" value="NUDIX_hydrolase_CS"/>
</dbReference>
<dbReference type="InterPro" id="IPR015797">
    <property type="entry name" value="NUDIX_hydrolase-like_dom_sf"/>
</dbReference>
<dbReference type="Gene3D" id="3.90.79.10">
    <property type="entry name" value="Nucleoside Triphosphate Pyrophosphohydrolase"/>
    <property type="match status" value="1"/>
</dbReference>
<feature type="domain" description="Nudix hydrolase" evidence="4">
    <location>
        <begin position="15"/>
        <end position="147"/>
    </location>
</feature>
<dbReference type="PANTHER" id="PTHR43046:SF2">
    <property type="entry name" value="8-OXO-DGTP DIPHOSPHATASE-RELATED"/>
    <property type="match status" value="1"/>
</dbReference>
<evidence type="ECO:0000259" key="4">
    <source>
        <dbReference type="PROSITE" id="PS51462"/>
    </source>
</evidence>
<comment type="caution">
    <text evidence="5">The sequence shown here is derived from an EMBL/GenBank/DDBJ whole genome shotgun (WGS) entry which is preliminary data.</text>
</comment>
<organism evidence="5 6">
    <name type="scientific">Ectobacillus ponti</name>
    <dbReference type="NCBI Taxonomy" id="2961894"/>
    <lineage>
        <taxon>Bacteria</taxon>
        <taxon>Bacillati</taxon>
        <taxon>Bacillota</taxon>
        <taxon>Bacilli</taxon>
        <taxon>Bacillales</taxon>
        <taxon>Bacillaceae</taxon>
        <taxon>Ectobacillus</taxon>
    </lineage>
</organism>
<dbReference type="EMBL" id="JANCLT010000015">
    <property type="protein sequence ID" value="MCP8970831.1"/>
    <property type="molecule type" value="Genomic_DNA"/>
</dbReference>
<evidence type="ECO:0000313" key="6">
    <source>
        <dbReference type="Proteomes" id="UP001156102"/>
    </source>
</evidence>
<dbReference type="AlphaFoldDB" id="A0AA41XEW6"/>
<dbReference type="CDD" id="cd04677">
    <property type="entry name" value="NUDIX_Hydrolase"/>
    <property type="match status" value="1"/>
</dbReference>
<keyword evidence="2 3" id="KW-0378">Hydrolase</keyword>
<comment type="similarity">
    <text evidence="3">Belongs to the Nudix hydrolase family.</text>
</comment>